<comment type="caution">
    <text evidence="1">The sequence shown here is derived from an EMBL/GenBank/DDBJ whole genome shotgun (WGS) entry which is preliminary data.</text>
</comment>
<evidence type="ECO:0000313" key="1">
    <source>
        <dbReference type="EMBL" id="KAF9642208.1"/>
    </source>
</evidence>
<proteinExistence type="predicted"/>
<evidence type="ECO:0000313" key="2">
    <source>
        <dbReference type="Proteomes" id="UP000886501"/>
    </source>
</evidence>
<dbReference type="EMBL" id="MU118607">
    <property type="protein sequence ID" value="KAF9642208.1"/>
    <property type="molecule type" value="Genomic_DNA"/>
</dbReference>
<protein>
    <submittedName>
        <fullName evidence="1">Uncharacterized protein</fullName>
    </submittedName>
</protein>
<reference evidence="1" key="1">
    <citation type="submission" date="2019-10" db="EMBL/GenBank/DDBJ databases">
        <authorList>
            <consortium name="DOE Joint Genome Institute"/>
            <person name="Kuo A."/>
            <person name="Miyauchi S."/>
            <person name="Kiss E."/>
            <person name="Drula E."/>
            <person name="Kohler A."/>
            <person name="Sanchez-Garcia M."/>
            <person name="Andreopoulos B."/>
            <person name="Barry K.W."/>
            <person name="Bonito G."/>
            <person name="Buee M."/>
            <person name="Carver A."/>
            <person name="Chen C."/>
            <person name="Cichocki N."/>
            <person name="Clum A."/>
            <person name="Culley D."/>
            <person name="Crous P.W."/>
            <person name="Fauchery L."/>
            <person name="Girlanda M."/>
            <person name="Hayes R."/>
            <person name="Keri Z."/>
            <person name="Labutti K."/>
            <person name="Lipzen A."/>
            <person name="Lombard V."/>
            <person name="Magnuson J."/>
            <person name="Maillard F."/>
            <person name="Morin E."/>
            <person name="Murat C."/>
            <person name="Nolan M."/>
            <person name="Ohm R."/>
            <person name="Pangilinan J."/>
            <person name="Pereira M."/>
            <person name="Perotto S."/>
            <person name="Peter M."/>
            <person name="Riley R."/>
            <person name="Sitrit Y."/>
            <person name="Stielow B."/>
            <person name="Szollosi G."/>
            <person name="Zifcakova L."/>
            <person name="Stursova M."/>
            <person name="Spatafora J.W."/>
            <person name="Tedersoo L."/>
            <person name="Vaario L.-M."/>
            <person name="Yamada A."/>
            <person name="Yan M."/>
            <person name="Wang P."/>
            <person name="Xu J."/>
            <person name="Bruns T."/>
            <person name="Baldrian P."/>
            <person name="Vilgalys R."/>
            <person name="Henrissat B."/>
            <person name="Grigoriev I.V."/>
            <person name="Hibbett D."/>
            <person name="Nagy L.G."/>
            <person name="Martin F.M."/>
        </authorList>
    </citation>
    <scope>NUCLEOTIDE SEQUENCE</scope>
    <source>
        <strain evidence="1">P2</strain>
    </source>
</reference>
<gene>
    <name evidence="1" type="ORF">BDM02DRAFT_3070590</name>
</gene>
<name>A0ACB6YY29_THEGA</name>
<sequence>PPRWCQLSTDVPGYPPPPSYASPPSLLPLGPHLRCCCGSTTPEGVETTTQPFVVFGVRMVTSCEIEVANCTVCRHCLCKYGPDSGSFAIFNWNNHYGFTHELLDEYTSLFTSTVVPFSAFVASRHRAYTYLLSPLPFCSTETFTRVWFAFTELQALDSGMQCISCGKYPDIVIADGVSIAYSSSKFVQGLLPPSATSAASPVNSTV</sequence>
<dbReference type="Proteomes" id="UP000886501">
    <property type="component" value="Unassembled WGS sequence"/>
</dbReference>
<feature type="non-terminal residue" evidence="1">
    <location>
        <position position="206"/>
    </location>
</feature>
<keyword evidence="2" id="KW-1185">Reference proteome</keyword>
<feature type="non-terminal residue" evidence="1">
    <location>
        <position position="1"/>
    </location>
</feature>
<reference evidence="1" key="2">
    <citation type="journal article" date="2020" name="Nat. Commun.">
        <title>Large-scale genome sequencing of mycorrhizal fungi provides insights into the early evolution of symbiotic traits.</title>
        <authorList>
            <person name="Miyauchi S."/>
            <person name="Kiss E."/>
            <person name="Kuo A."/>
            <person name="Drula E."/>
            <person name="Kohler A."/>
            <person name="Sanchez-Garcia M."/>
            <person name="Morin E."/>
            <person name="Andreopoulos B."/>
            <person name="Barry K.W."/>
            <person name="Bonito G."/>
            <person name="Buee M."/>
            <person name="Carver A."/>
            <person name="Chen C."/>
            <person name="Cichocki N."/>
            <person name="Clum A."/>
            <person name="Culley D."/>
            <person name="Crous P.W."/>
            <person name="Fauchery L."/>
            <person name="Girlanda M."/>
            <person name="Hayes R.D."/>
            <person name="Keri Z."/>
            <person name="LaButti K."/>
            <person name="Lipzen A."/>
            <person name="Lombard V."/>
            <person name="Magnuson J."/>
            <person name="Maillard F."/>
            <person name="Murat C."/>
            <person name="Nolan M."/>
            <person name="Ohm R.A."/>
            <person name="Pangilinan J."/>
            <person name="Pereira M.F."/>
            <person name="Perotto S."/>
            <person name="Peter M."/>
            <person name="Pfister S."/>
            <person name="Riley R."/>
            <person name="Sitrit Y."/>
            <person name="Stielow J.B."/>
            <person name="Szollosi G."/>
            <person name="Zifcakova L."/>
            <person name="Stursova M."/>
            <person name="Spatafora J.W."/>
            <person name="Tedersoo L."/>
            <person name="Vaario L.M."/>
            <person name="Yamada A."/>
            <person name="Yan M."/>
            <person name="Wang P."/>
            <person name="Xu J."/>
            <person name="Bruns T."/>
            <person name="Baldrian P."/>
            <person name="Vilgalys R."/>
            <person name="Dunand C."/>
            <person name="Henrissat B."/>
            <person name="Grigoriev I.V."/>
            <person name="Hibbett D."/>
            <person name="Nagy L.G."/>
            <person name="Martin F.M."/>
        </authorList>
    </citation>
    <scope>NUCLEOTIDE SEQUENCE</scope>
    <source>
        <strain evidence="1">P2</strain>
    </source>
</reference>
<organism evidence="1 2">
    <name type="scientific">Thelephora ganbajun</name>
    <name type="common">Ganba fungus</name>
    <dbReference type="NCBI Taxonomy" id="370292"/>
    <lineage>
        <taxon>Eukaryota</taxon>
        <taxon>Fungi</taxon>
        <taxon>Dikarya</taxon>
        <taxon>Basidiomycota</taxon>
        <taxon>Agaricomycotina</taxon>
        <taxon>Agaricomycetes</taxon>
        <taxon>Thelephorales</taxon>
        <taxon>Thelephoraceae</taxon>
        <taxon>Thelephora</taxon>
    </lineage>
</organism>
<accession>A0ACB6YY29</accession>